<sequence>MACGVVANQLLTDKMTDVAYISMSSPTHQN</sequence>
<proteinExistence type="predicted"/>
<organism evidence="1 2">
    <name type="scientific">Senna tora</name>
    <dbReference type="NCBI Taxonomy" id="362788"/>
    <lineage>
        <taxon>Eukaryota</taxon>
        <taxon>Viridiplantae</taxon>
        <taxon>Streptophyta</taxon>
        <taxon>Embryophyta</taxon>
        <taxon>Tracheophyta</taxon>
        <taxon>Spermatophyta</taxon>
        <taxon>Magnoliopsida</taxon>
        <taxon>eudicotyledons</taxon>
        <taxon>Gunneridae</taxon>
        <taxon>Pentapetalae</taxon>
        <taxon>rosids</taxon>
        <taxon>fabids</taxon>
        <taxon>Fabales</taxon>
        <taxon>Fabaceae</taxon>
        <taxon>Caesalpinioideae</taxon>
        <taxon>Cassia clade</taxon>
        <taxon>Senna</taxon>
    </lineage>
</organism>
<reference evidence="1" key="1">
    <citation type="submission" date="2020-09" db="EMBL/GenBank/DDBJ databases">
        <title>Genome-Enabled Discovery of Anthraquinone Biosynthesis in Senna tora.</title>
        <authorList>
            <person name="Kang S.-H."/>
            <person name="Pandey R.P."/>
            <person name="Lee C.-M."/>
            <person name="Sim J.-S."/>
            <person name="Jeong J.-T."/>
            <person name="Choi B.-S."/>
            <person name="Jung M."/>
            <person name="Ginzburg D."/>
            <person name="Zhao K."/>
            <person name="Won S.Y."/>
            <person name="Oh T.-J."/>
            <person name="Yu Y."/>
            <person name="Kim N.-H."/>
            <person name="Lee O.R."/>
            <person name="Lee T.-H."/>
            <person name="Bashyal P."/>
            <person name="Kim T.-S."/>
            <person name="Lee W.-H."/>
            <person name="Kawkins C."/>
            <person name="Kim C.-K."/>
            <person name="Kim J.S."/>
            <person name="Ahn B.O."/>
            <person name="Rhee S.Y."/>
            <person name="Sohng J.K."/>
        </authorList>
    </citation>
    <scope>NUCLEOTIDE SEQUENCE</scope>
    <source>
        <tissue evidence="1">Leaf</tissue>
    </source>
</reference>
<gene>
    <name evidence="1" type="ORF">G2W53_007098</name>
</gene>
<dbReference type="AlphaFoldDB" id="A0A835CD80"/>
<evidence type="ECO:0000313" key="2">
    <source>
        <dbReference type="Proteomes" id="UP000634136"/>
    </source>
</evidence>
<name>A0A835CD80_9FABA</name>
<keyword evidence="2" id="KW-1185">Reference proteome</keyword>
<dbReference type="Proteomes" id="UP000634136">
    <property type="component" value="Unassembled WGS sequence"/>
</dbReference>
<dbReference type="EMBL" id="JAAIUW010000003">
    <property type="protein sequence ID" value="KAF7838616.1"/>
    <property type="molecule type" value="Genomic_DNA"/>
</dbReference>
<evidence type="ECO:0000313" key="1">
    <source>
        <dbReference type="EMBL" id="KAF7838616.1"/>
    </source>
</evidence>
<accession>A0A835CD80</accession>
<protein>
    <submittedName>
        <fullName evidence="1">Uncharacterized protein</fullName>
    </submittedName>
</protein>
<comment type="caution">
    <text evidence="1">The sequence shown here is derived from an EMBL/GenBank/DDBJ whole genome shotgun (WGS) entry which is preliminary data.</text>
</comment>